<sequence>MAGEFEYIAWLRSQTPDDPRVVIGPGDDCAALLPGSRPLLVTTDMLMDGTDFVLASVGPRRAGRKAMSVNLSDIAAMAGVPTAAVVSVALPKGPTPSPALKGGEQQEAPSPTPSPRGEGLKTEERPVLSPPSLSGKEVGGLGSSSSSPSLQDGGWGGGASGTGGVGSPHGIDLARELYLGLRDVADAFGVALVGGDTNSWDGKLAISVTALGEATARGPVRRNGAKPGDWLFVTGPLGGSILGHHLDFTPRVREALCLHATVEIHAMIDISDGLAADVNHICAESACGAVLVAERIPIADAARTLSATSGRTPLMHALGDGEDFELVFAVSPEVGQRLLNEPPVPGLTKIGECVESGLWLEEGGVRKPLTPTGWVHDL</sequence>
<feature type="compositionally biased region" description="Gly residues" evidence="3">
    <location>
        <begin position="153"/>
        <end position="163"/>
    </location>
</feature>
<evidence type="ECO:0000256" key="1">
    <source>
        <dbReference type="ARBA" id="ARBA00022977"/>
    </source>
</evidence>
<dbReference type="GO" id="GO:0009030">
    <property type="term" value="F:thiamine-phosphate kinase activity"/>
    <property type="evidence" value="ECO:0007669"/>
    <property type="project" value="UniProtKB-UniRule"/>
</dbReference>
<keyword evidence="2" id="KW-0067">ATP-binding</keyword>
<feature type="binding site" evidence="2">
    <location>
        <position position="73"/>
    </location>
    <ligand>
        <name>Mg(2+)</name>
        <dbReference type="ChEBI" id="CHEBI:18420"/>
        <label>3</label>
    </ligand>
</feature>
<dbReference type="CDD" id="cd02194">
    <property type="entry name" value="ThiL"/>
    <property type="match status" value="1"/>
</dbReference>
<accession>A0A6M5Z093</accession>
<evidence type="ECO:0000259" key="4">
    <source>
        <dbReference type="Pfam" id="PF00586"/>
    </source>
</evidence>
<dbReference type="GO" id="GO:0005524">
    <property type="term" value="F:ATP binding"/>
    <property type="evidence" value="ECO:0007669"/>
    <property type="project" value="UniProtKB-UniRule"/>
</dbReference>
<dbReference type="InterPro" id="IPR036921">
    <property type="entry name" value="PurM-like_N_sf"/>
</dbReference>
<keyword evidence="2" id="KW-0460">Magnesium</keyword>
<dbReference type="EC" id="2.7.4.16" evidence="2"/>
<evidence type="ECO:0000313" key="7">
    <source>
        <dbReference type="Proteomes" id="UP000503447"/>
    </source>
</evidence>
<evidence type="ECO:0000256" key="2">
    <source>
        <dbReference type="HAMAP-Rule" id="MF_02128"/>
    </source>
</evidence>
<keyword evidence="2" id="KW-0547">Nucleotide-binding</keyword>
<gene>
    <name evidence="2" type="primary">thiL</name>
    <name evidence="6" type="ORF">FTUN_7190</name>
</gene>
<evidence type="ECO:0000259" key="5">
    <source>
        <dbReference type="Pfam" id="PF02769"/>
    </source>
</evidence>
<feature type="compositionally biased region" description="Low complexity" evidence="3">
    <location>
        <begin position="143"/>
        <end position="152"/>
    </location>
</feature>
<dbReference type="GO" id="GO:0009228">
    <property type="term" value="P:thiamine biosynthetic process"/>
    <property type="evidence" value="ECO:0007669"/>
    <property type="project" value="UniProtKB-KW"/>
</dbReference>
<feature type="binding site" evidence="2">
    <location>
        <position position="73"/>
    </location>
    <ligand>
        <name>Mg(2+)</name>
        <dbReference type="ChEBI" id="CHEBI:18420"/>
        <label>4</label>
    </ligand>
</feature>
<dbReference type="EMBL" id="CP053452">
    <property type="protein sequence ID" value="QJW99578.1"/>
    <property type="molecule type" value="Genomic_DNA"/>
</dbReference>
<feature type="binding site" evidence="2">
    <location>
        <position position="196"/>
    </location>
    <ligand>
        <name>Mg(2+)</name>
        <dbReference type="ChEBI" id="CHEBI:18420"/>
        <label>1</label>
    </ligand>
</feature>
<dbReference type="GO" id="GO:0000287">
    <property type="term" value="F:magnesium ion binding"/>
    <property type="evidence" value="ECO:0007669"/>
    <property type="project" value="UniProtKB-UniRule"/>
</dbReference>
<feature type="binding site" evidence="2">
    <location>
        <position position="272"/>
    </location>
    <ligand>
        <name>Mg(2+)</name>
        <dbReference type="ChEBI" id="CHEBI:18420"/>
        <label>5</label>
    </ligand>
</feature>
<feature type="domain" description="PurM-like N-terminal" evidence="4">
    <location>
        <begin position="26"/>
        <end position="94"/>
    </location>
</feature>
<dbReference type="InterPro" id="IPR006283">
    <property type="entry name" value="ThiL-like"/>
</dbReference>
<feature type="binding site" evidence="2">
    <location>
        <position position="73"/>
    </location>
    <ligand>
        <name>Mg(2+)</name>
        <dbReference type="ChEBI" id="CHEBI:18420"/>
        <label>2</label>
    </ligand>
</feature>
<dbReference type="SUPFAM" id="SSF56042">
    <property type="entry name" value="PurM C-terminal domain-like"/>
    <property type="match status" value="1"/>
</dbReference>
<feature type="binding site" evidence="2">
    <location>
        <position position="374"/>
    </location>
    <ligand>
        <name>substrate</name>
    </ligand>
</feature>
<dbReference type="UniPathway" id="UPA00060">
    <property type="reaction ID" value="UER00142"/>
</dbReference>
<organism evidence="6 7">
    <name type="scientific">Frigoriglobus tundricola</name>
    <dbReference type="NCBI Taxonomy" id="2774151"/>
    <lineage>
        <taxon>Bacteria</taxon>
        <taxon>Pseudomonadati</taxon>
        <taxon>Planctomycetota</taxon>
        <taxon>Planctomycetia</taxon>
        <taxon>Gemmatales</taxon>
        <taxon>Gemmataceae</taxon>
        <taxon>Frigoriglobus</taxon>
    </lineage>
</organism>
<keyword evidence="2" id="KW-0479">Metal-binding</keyword>
<dbReference type="RefSeq" id="WP_227254555.1">
    <property type="nucleotide sequence ID" value="NZ_CP053452.2"/>
</dbReference>
<feature type="binding site" evidence="2">
    <location>
        <position position="44"/>
    </location>
    <ligand>
        <name>Mg(2+)</name>
        <dbReference type="ChEBI" id="CHEBI:18420"/>
        <label>1</label>
    </ligand>
</feature>
<feature type="binding site" evidence="2">
    <location>
        <begin position="195"/>
        <end position="196"/>
    </location>
    <ligand>
        <name>ATP</name>
        <dbReference type="ChEBI" id="CHEBI:30616"/>
    </ligand>
</feature>
<feature type="binding site" evidence="2">
    <location>
        <position position="51"/>
    </location>
    <ligand>
        <name>substrate</name>
    </ligand>
</feature>
<feature type="binding site" evidence="2">
    <location>
        <position position="271"/>
    </location>
    <ligand>
        <name>ATP</name>
        <dbReference type="ChEBI" id="CHEBI:30616"/>
    </ligand>
</feature>
<dbReference type="Pfam" id="PF00586">
    <property type="entry name" value="AIRS"/>
    <property type="match status" value="2"/>
</dbReference>
<feature type="binding site" evidence="2">
    <location>
        <position position="43"/>
    </location>
    <ligand>
        <name>Mg(2+)</name>
        <dbReference type="ChEBI" id="CHEBI:18420"/>
        <label>1</label>
    </ligand>
</feature>
<dbReference type="SUPFAM" id="SSF55326">
    <property type="entry name" value="PurM N-terminal domain-like"/>
    <property type="match status" value="2"/>
</dbReference>
<dbReference type="HAMAP" id="MF_02128">
    <property type="entry name" value="TMP_kinase"/>
    <property type="match status" value="1"/>
</dbReference>
<comment type="function">
    <text evidence="2">Catalyzes the ATP-dependent phosphorylation of thiamine-monophosphate (TMP) to form thiamine-pyrophosphate (TPP), the active form of vitamin B1.</text>
</comment>
<dbReference type="InterPro" id="IPR036676">
    <property type="entry name" value="PurM-like_C_sf"/>
</dbReference>
<evidence type="ECO:0000313" key="6">
    <source>
        <dbReference type="EMBL" id="QJW99578.1"/>
    </source>
</evidence>
<feature type="binding site" evidence="2">
    <location>
        <position position="28"/>
    </location>
    <ligand>
        <name>Mg(2+)</name>
        <dbReference type="ChEBI" id="CHEBI:18420"/>
        <label>3</label>
    </ligand>
</feature>
<feature type="binding site" evidence="2">
    <location>
        <position position="44"/>
    </location>
    <ligand>
        <name>Mg(2+)</name>
        <dbReference type="ChEBI" id="CHEBI:18420"/>
        <label>2</label>
    </ligand>
</feature>
<proteinExistence type="inferred from homology"/>
<keyword evidence="7" id="KW-1185">Reference proteome</keyword>
<dbReference type="Gene3D" id="3.90.650.10">
    <property type="entry name" value="PurM-like C-terminal domain"/>
    <property type="match status" value="1"/>
</dbReference>
<dbReference type="PANTHER" id="PTHR30270:SF0">
    <property type="entry name" value="THIAMINE-MONOPHOSPHATE KINASE"/>
    <property type="match status" value="1"/>
</dbReference>
<feature type="region of interest" description="Disordered" evidence="3">
    <location>
        <begin position="94"/>
        <end position="163"/>
    </location>
</feature>
<evidence type="ECO:0000256" key="3">
    <source>
        <dbReference type="SAM" id="MobiDB-lite"/>
    </source>
</evidence>
<feature type="domain" description="PurM-like C-terminal" evidence="5">
    <location>
        <begin position="242"/>
        <end position="355"/>
    </location>
</feature>
<name>A0A6M5Z093_9BACT</name>
<protein>
    <recommendedName>
        <fullName evidence="2">Thiamine-monophosphate kinase</fullName>
        <shortName evidence="2">TMP kinase</shortName>
        <shortName evidence="2">Thiamine-phosphate kinase</shortName>
        <ecNumber evidence="2">2.7.4.16</ecNumber>
    </recommendedName>
</protein>
<comment type="catalytic activity">
    <reaction evidence="2">
        <text>thiamine phosphate + ATP = thiamine diphosphate + ADP</text>
        <dbReference type="Rhea" id="RHEA:15913"/>
        <dbReference type="ChEBI" id="CHEBI:30616"/>
        <dbReference type="ChEBI" id="CHEBI:37575"/>
        <dbReference type="ChEBI" id="CHEBI:58937"/>
        <dbReference type="ChEBI" id="CHEBI:456216"/>
        <dbReference type="EC" id="2.7.4.16"/>
    </reaction>
</comment>
<dbReference type="Gene3D" id="3.30.1330.10">
    <property type="entry name" value="PurM-like, N-terminal domain"/>
    <property type="match status" value="2"/>
</dbReference>
<keyword evidence="2 6" id="KW-0418">Kinase</keyword>
<feature type="binding site" evidence="2">
    <location>
        <position position="42"/>
    </location>
    <ligand>
        <name>Mg(2+)</name>
        <dbReference type="ChEBI" id="CHEBI:18420"/>
        <label>4</label>
    </ligand>
</feature>
<dbReference type="InterPro" id="IPR016188">
    <property type="entry name" value="PurM-like_N"/>
</dbReference>
<reference evidence="7" key="1">
    <citation type="submission" date="2020-05" db="EMBL/GenBank/DDBJ databases">
        <title>Frigoriglobus tundricola gen. nov., sp. nov., a psychrotolerant cellulolytic planctomycete of the family Gemmataceae with two divergent copies of 16S rRNA gene.</title>
        <authorList>
            <person name="Kulichevskaya I.S."/>
            <person name="Ivanova A.A."/>
            <person name="Naumoff D.G."/>
            <person name="Beletsky A.V."/>
            <person name="Rijpstra W.I.C."/>
            <person name="Sinninghe Damste J.S."/>
            <person name="Mardanov A.V."/>
            <person name="Ravin N.V."/>
            <person name="Dedysh S.N."/>
        </authorList>
    </citation>
    <scope>NUCLEOTIDE SEQUENCE [LARGE SCALE GENOMIC DNA]</scope>
    <source>
        <strain evidence="7">PL17</strain>
    </source>
</reference>
<dbReference type="InterPro" id="IPR010918">
    <property type="entry name" value="PurM-like_C_dom"/>
</dbReference>
<keyword evidence="1 2" id="KW-0784">Thiamine biosynthesis</keyword>
<dbReference type="PANTHER" id="PTHR30270">
    <property type="entry name" value="THIAMINE-MONOPHOSPHATE KINASE"/>
    <property type="match status" value="1"/>
</dbReference>
<feature type="binding site" evidence="2">
    <location>
        <position position="269"/>
    </location>
    <ligand>
        <name>Mg(2+)</name>
        <dbReference type="ChEBI" id="CHEBI:18420"/>
        <label>3</label>
    </ligand>
</feature>
<feature type="binding site" evidence="2">
    <location>
        <position position="28"/>
    </location>
    <ligand>
        <name>Mg(2+)</name>
        <dbReference type="ChEBI" id="CHEBI:18420"/>
        <label>4</label>
    </ligand>
</feature>
<dbReference type="Pfam" id="PF02769">
    <property type="entry name" value="AIRS_C"/>
    <property type="match status" value="1"/>
</dbReference>
<feature type="binding site" evidence="2">
    <location>
        <position position="322"/>
    </location>
    <ligand>
        <name>substrate</name>
    </ligand>
</feature>
<comment type="similarity">
    <text evidence="2">Belongs to the thiamine-monophosphate kinase family.</text>
</comment>
<dbReference type="Proteomes" id="UP000503447">
    <property type="component" value="Chromosome"/>
</dbReference>
<feature type="binding site" evidence="2">
    <location>
        <position position="222"/>
    </location>
    <ligand>
        <name>ATP</name>
        <dbReference type="ChEBI" id="CHEBI:30616"/>
    </ligand>
</feature>
<feature type="binding site" evidence="2">
    <location>
        <position position="178"/>
    </location>
    <ligand>
        <name>ATP</name>
        <dbReference type="ChEBI" id="CHEBI:30616"/>
    </ligand>
</feature>
<feature type="domain" description="PurM-like N-terminal" evidence="4">
    <location>
        <begin position="171"/>
        <end position="213"/>
    </location>
</feature>
<comment type="miscellaneous">
    <text evidence="2">Reaction mechanism of ThiL seems to utilize a direct, inline transfer of the gamma-phosphate of ATP to TMP rather than a phosphorylated enzyme intermediate.</text>
</comment>
<dbReference type="AlphaFoldDB" id="A0A6M5Z093"/>
<comment type="pathway">
    <text evidence="2">Cofactor biosynthesis; thiamine diphosphate biosynthesis; thiamine diphosphate from thiamine phosphate: step 1/1.</text>
</comment>
<dbReference type="KEGG" id="ftj:FTUN_7190"/>
<keyword evidence="2 6" id="KW-0808">Transferase</keyword>
<dbReference type="GO" id="GO:0009229">
    <property type="term" value="P:thiamine diphosphate biosynthetic process"/>
    <property type="evidence" value="ECO:0007669"/>
    <property type="project" value="UniProtKB-UniRule"/>
</dbReference>